<evidence type="ECO:0000256" key="5">
    <source>
        <dbReference type="ARBA" id="ARBA00012709"/>
    </source>
</evidence>
<evidence type="ECO:0000256" key="8">
    <source>
        <dbReference type="ARBA" id="ARBA00022723"/>
    </source>
</evidence>
<keyword evidence="9" id="KW-0274">FAD</keyword>
<organism evidence="23 24">
    <name type="scientific">Eptatretus burgeri</name>
    <name type="common">Inshore hagfish</name>
    <dbReference type="NCBI Taxonomy" id="7764"/>
    <lineage>
        <taxon>Eukaryota</taxon>
        <taxon>Metazoa</taxon>
        <taxon>Chordata</taxon>
        <taxon>Craniata</taxon>
        <taxon>Vertebrata</taxon>
        <taxon>Cyclostomata</taxon>
        <taxon>Myxini</taxon>
        <taxon>Myxiniformes</taxon>
        <taxon>Myxinidae</taxon>
        <taxon>Eptatretinae</taxon>
        <taxon>Eptatretus</taxon>
    </lineage>
</organism>
<feature type="compositionally biased region" description="Basic residues" evidence="19">
    <location>
        <begin position="1469"/>
        <end position="1483"/>
    </location>
</feature>
<keyword evidence="12" id="KW-0560">Oxidoreductase</keyword>
<evidence type="ECO:0000256" key="11">
    <source>
        <dbReference type="ARBA" id="ARBA00022857"/>
    </source>
</evidence>
<comment type="catalytic activity">
    <reaction evidence="17">
        <text>L-methionyl-[F-actin] + NADPH + O2 + H(+) = L-methionyl-(R)-S-oxide-[F-actin] + NADP(+) + H2O</text>
        <dbReference type="Rhea" id="RHEA:51308"/>
        <dbReference type="Rhea" id="RHEA-COMP:12953"/>
        <dbReference type="Rhea" id="RHEA-COMP:12956"/>
        <dbReference type="ChEBI" id="CHEBI:15377"/>
        <dbReference type="ChEBI" id="CHEBI:15378"/>
        <dbReference type="ChEBI" id="CHEBI:15379"/>
        <dbReference type="ChEBI" id="CHEBI:16044"/>
        <dbReference type="ChEBI" id="CHEBI:45764"/>
        <dbReference type="ChEBI" id="CHEBI:57783"/>
        <dbReference type="ChEBI" id="CHEBI:58349"/>
        <dbReference type="EC" id="1.14.13.225"/>
    </reaction>
</comment>
<comment type="subcellular location">
    <subcellularLocation>
        <location evidence="3">Cytoplasm</location>
    </subcellularLocation>
    <subcellularLocation>
        <location evidence="2">Nucleus</location>
    </subcellularLocation>
</comment>
<keyword evidence="11" id="KW-0521">NADP</keyword>
<comment type="cofactor">
    <cofactor evidence="1">
        <name>FAD</name>
        <dbReference type="ChEBI" id="CHEBI:57692"/>
    </cofactor>
</comment>
<evidence type="ECO:0000256" key="10">
    <source>
        <dbReference type="ARBA" id="ARBA00022833"/>
    </source>
</evidence>
<feature type="region of interest" description="Disordered" evidence="19">
    <location>
        <begin position="1528"/>
        <end position="1556"/>
    </location>
</feature>
<dbReference type="Pfam" id="PF01494">
    <property type="entry name" value="FAD_binding_3"/>
    <property type="match status" value="1"/>
</dbReference>
<dbReference type="PROSITE" id="PS50021">
    <property type="entry name" value="CH"/>
    <property type="match status" value="1"/>
</dbReference>
<dbReference type="GO" id="GO:0046872">
    <property type="term" value="F:metal ion binding"/>
    <property type="evidence" value="ECO:0007669"/>
    <property type="project" value="UniProtKB-KW"/>
</dbReference>
<dbReference type="InterPro" id="IPR002938">
    <property type="entry name" value="FAD-bd"/>
</dbReference>
<feature type="region of interest" description="Disordered" evidence="19">
    <location>
        <begin position="678"/>
        <end position="702"/>
    </location>
</feature>
<dbReference type="PROSITE" id="PS50023">
    <property type="entry name" value="LIM_DOMAIN_2"/>
    <property type="match status" value="1"/>
</dbReference>
<keyword evidence="13" id="KW-0503">Monooxygenase</keyword>
<dbReference type="FunFam" id="3.50.50.60:FF:000004">
    <property type="entry name" value="protein-methionine sulfoxide oxidase MICAL2 isoform X1"/>
    <property type="match status" value="1"/>
</dbReference>
<keyword evidence="10 18" id="KW-0862">Zinc</keyword>
<evidence type="ECO:0000256" key="13">
    <source>
        <dbReference type="ARBA" id="ARBA00023033"/>
    </source>
</evidence>
<dbReference type="SMART" id="SM00132">
    <property type="entry name" value="LIM"/>
    <property type="match status" value="1"/>
</dbReference>
<dbReference type="GO" id="GO:0005737">
    <property type="term" value="C:cytoplasm"/>
    <property type="evidence" value="ECO:0007669"/>
    <property type="project" value="UniProtKB-SubCell"/>
</dbReference>
<dbReference type="Pfam" id="PF00412">
    <property type="entry name" value="LIM"/>
    <property type="match status" value="1"/>
</dbReference>
<dbReference type="Pfam" id="PF25413">
    <property type="entry name" value="Rossman_Mical"/>
    <property type="match status" value="1"/>
</dbReference>
<keyword evidence="14 18" id="KW-0440">LIM domain</keyword>
<feature type="region of interest" description="Disordered" evidence="19">
    <location>
        <begin position="1398"/>
        <end position="1487"/>
    </location>
</feature>
<evidence type="ECO:0000256" key="12">
    <source>
        <dbReference type="ARBA" id="ARBA00023002"/>
    </source>
</evidence>
<comment type="similarity">
    <text evidence="4">Belongs to the Mical family.</text>
</comment>
<dbReference type="CDD" id="cd09439">
    <property type="entry name" value="LIM_Mical"/>
    <property type="match status" value="1"/>
</dbReference>
<feature type="compositionally biased region" description="Basic and acidic residues" evidence="19">
    <location>
        <begin position="1206"/>
        <end position="1218"/>
    </location>
</feature>
<keyword evidence="7" id="KW-0285">Flavoprotein</keyword>
<evidence type="ECO:0000256" key="18">
    <source>
        <dbReference type="PROSITE-ProRule" id="PRU00125"/>
    </source>
</evidence>
<evidence type="ECO:0000259" key="21">
    <source>
        <dbReference type="PROSITE" id="PS50023"/>
    </source>
</evidence>
<evidence type="ECO:0000256" key="4">
    <source>
        <dbReference type="ARBA" id="ARBA00008223"/>
    </source>
</evidence>
<keyword evidence="15" id="KW-0009">Actin-binding</keyword>
<dbReference type="EC" id="1.14.13.225" evidence="5"/>
<evidence type="ECO:0000256" key="6">
    <source>
        <dbReference type="ARBA" id="ARBA00022490"/>
    </source>
</evidence>
<feature type="compositionally biased region" description="Basic residues" evidence="19">
    <location>
        <begin position="1421"/>
        <end position="1434"/>
    </location>
</feature>
<dbReference type="InterPro" id="IPR022735">
    <property type="entry name" value="bMERB_dom"/>
</dbReference>
<feature type="compositionally biased region" description="Polar residues" evidence="19">
    <location>
        <begin position="1080"/>
        <end position="1096"/>
    </location>
</feature>
<dbReference type="GO" id="GO:0071949">
    <property type="term" value="F:FAD binding"/>
    <property type="evidence" value="ECO:0007669"/>
    <property type="project" value="InterPro"/>
</dbReference>
<dbReference type="PROSITE" id="PS00478">
    <property type="entry name" value="LIM_DOMAIN_1"/>
    <property type="match status" value="1"/>
</dbReference>
<evidence type="ECO:0000256" key="15">
    <source>
        <dbReference type="ARBA" id="ARBA00023203"/>
    </source>
</evidence>
<dbReference type="SUPFAM" id="SSF47576">
    <property type="entry name" value="Calponin-homology domain, CH-domain"/>
    <property type="match status" value="1"/>
</dbReference>
<feature type="domain" description="LIM zinc-binding" evidence="21">
    <location>
        <begin position="742"/>
        <end position="804"/>
    </location>
</feature>
<accession>A0A8C4WQI1</accession>
<dbReference type="GO" id="GO:0120501">
    <property type="term" value="F:F-actin monooxygenase activity"/>
    <property type="evidence" value="ECO:0007669"/>
    <property type="project" value="UniProtKB-EC"/>
</dbReference>
<dbReference type="SMART" id="SM00033">
    <property type="entry name" value="CH"/>
    <property type="match status" value="1"/>
</dbReference>
<evidence type="ECO:0000259" key="20">
    <source>
        <dbReference type="PROSITE" id="PS50021"/>
    </source>
</evidence>
<dbReference type="Gene3D" id="1.10.418.10">
    <property type="entry name" value="Calponin-like domain"/>
    <property type="match status" value="1"/>
</dbReference>
<evidence type="ECO:0000256" key="2">
    <source>
        <dbReference type="ARBA" id="ARBA00004123"/>
    </source>
</evidence>
<dbReference type="PANTHER" id="PTHR23167">
    <property type="entry name" value="CALPONIN HOMOLOGY DOMAIN-CONTAINING PROTEIN DDB_G0272472-RELATED"/>
    <property type="match status" value="1"/>
</dbReference>
<dbReference type="InterPro" id="IPR001715">
    <property type="entry name" value="CH_dom"/>
</dbReference>
<dbReference type="InterPro" id="IPR036872">
    <property type="entry name" value="CH_dom_sf"/>
</dbReference>
<feature type="region of interest" description="Disordered" evidence="19">
    <location>
        <begin position="1297"/>
        <end position="1326"/>
    </location>
</feature>
<feature type="compositionally biased region" description="Basic and acidic residues" evidence="19">
    <location>
        <begin position="1304"/>
        <end position="1317"/>
    </location>
</feature>
<evidence type="ECO:0000256" key="3">
    <source>
        <dbReference type="ARBA" id="ARBA00004496"/>
    </source>
</evidence>
<feature type="compositionally biased region" description="Polar residues" evidence="19">
    <location>
        <begin position="960"/>
        <end position="1006"/>
    </location>
</feature>
<feature type="region of interest" description="Disordered" evidence="19">
    <location>
        <begin position="1206"/>
        <end position="1281"/>
    </location>
</feature>
<evidence type="ECO:0000313" key="23">
    <source>
        <dbReference type="Ensembl" id="ENSEBUP00000008765.1"/>
    </source>
</evidence>
<evidence type="ECO:0000259" key="22">
    <source>
        <dbReference type="PROSITE" id="PS51848"/>
    </source>
</evidence>
<dbReference type="FunFam" id="2.10.110.10:FF:000043">
    <property type="entry name" value="protein-methionine sulfoxide oxidase MICAL3 isoform X2"/>
    <property type="match status" value="1"/>
</dbReference>
<reference evidence="23" key="2">
    <citation type="submission" date="2025-09" db="UniProtKB">
        <authorList>
            <consortium name="Ensembl"/>
        </authorList>
    </citation>
    <scope>IDENTIFICATION</scope>
</reference>
<proteinExistence type="inferred from homology"/>
<evidence type="ECO:0000256" key="1">
    <source>
        <dbReference type="ARBA" id="ARBA00001974"/>
    </source>
</evidence>
<dbReference type="Pfam" id="PF12130">
    <property type="entry name" value="bMERB_dom"/>
    <property type="match status" value="1"/>
</dbReference>
<feature type="domain" description="Calponin-homology (CH)" evidence="20">
    <location>
        <begin position="517"/>
        <end position="623"/>
    </location>
</feature>
<feature type="region of interest" description="Disordered" evidence="19">
    <location>
        <begin position="951"/>
        <end position="1096"/>
    </location>
</feature>
<protein>
    <recommendedName>
        <fullName evidence="5">F-actin monooxygenase</fullName>
        <ecNumber evidence="5">1.14.13.225</ecNumber>
    </recommendedName>
</protein>
<dbReference type="Gene3D" id="3.50.50.60">
    <property type="entry name" value="FAD/NAD(P)-binding domain"/>
    <property type="match status" value="1"/>
</dbReference>
<keyword evidence="24" id="KW-1185">Reference proteome</keyword>
<dbReference type="GO" id="GO:0003779">
    <property type="term" value="F:actin binding"/>
    <property type="evidence" value="ECO:0007669"/>
    <property type="project" value="UniProtKB-KW"/>
</dbReference>
<dbReference type="Ensembl" id="ENSEBUT00000009276.1">
    <property type="protein sequence ID" value="ENSEBUP00000008765.1"/>
    <property type="gene ID" value="ENSEBUG00000005632.1"/>
</dbReference>
<dbReference type="Pfam" id="PF00307">
    <property type="entry name" value="CH"/>
    <property type="match status" value="1"/>
</dbReference>
<dbReference type="InterPro" id="IPR050540">
    <property type="entry name" value="F-actin_Monoox_Mical"/>
</dbReference>
<dbReference type="GO" id="GO:0005634">
    <property type="term" value="C:nucleus"/>
    <property type="evidence" value="ECO:0007669"/>
    <property type="project" value="UniProtKB-SubCell"/>
</dbReference>
<feature type="compositionally biased region" description="Pro residues" evidence="19">
    <location>
        <begin position="1234"/>
        <end position="1244"/>
    </location>
</feature>
<evidence type="ECO:0000256" key="16">
    <source>
        <dbReference type="ARBA" id="ARBA00023242"/>
    </source>
</evidence>
<sequence length="1759" mass="197865">MGDVPNDKYNQCSAFFDNFVHATTCKGTLRAFHELCDRLGLQPSEFRTFYPKLKAKLNYWRAKSLWSKIDKRAGHKDYKKGKVCSNIKCLIIGAGPCGLRMSIELALLGAKVVVVEKRDVFSRNNVLHLWPFTIHDLKALGAKKFYGKFCAGAIDHISIRQLQLMLLKVSLVVGVQIHFNVEFLRLLEPPEDQENERLGWRAEVNPRAHPVAEYEFDTIVGADGRRNTLEGFRRKEFRGKLAIAITAKFINRHSREEAKVEEISGVAFIFNQKFFQDLRAKTGIDLENIVYYKDDTHYFVMTAKKHSLLEKGAILQDHSDTEMLLSRNNVDQEALQNYAIEAANFSTNDQLPDLTFAINHYGQPDVAMFDFTCMYASENAALVRERHGHRLLVGLVGDSLLEPFWPMGTGCARGFLAVFDLAWTVRSCAQGSSALEVLAQRESIYRLLPQTTPENLHKNFNQYSVDPSTRYPNASLNALQPRQVLHLLDTGEHGELGKAVHLETVNFKSGITRQDSLVRSSKLLSWCQRQTEHCPGVCVVDLASSWKSGLALCAIIHRYRPDLIKFDSLDESDVSGNNQLAFDVAEREFGISPIMTGKEMAGVSEPDKLSMVMYLTQFYDLFKEVLPPEEYNRLMADDKPTLVPTKSPISFLSKLGQTISRKRTPKASSLLWQSADLQDERQGVRPGDNARPPDGPPGHQNKVKSVTNQLLAKFEESVPSQSGLKRQGSLRKEFPQNVGGSDVCYFCKQRVYVMERLSAEGKFFHRGCFKCDYCGVTLRLGNFAFDVEEGKFYCKPHFCHRKSGYMQRKRRAGESLPREVSIHSLASLRPHSADTPGTSIWPSPRQMPVVEEPCMAKRARGTPERIELEDWRPDHSVPQLFEVTEEVLAEHNLSATLDRYDAAVVAIEAVYHIFNLQHMLCNAMQVDCDSMSRIGECLTVFMFQESSQTVVSPGPWEPQRTPTSSPASSPNVQNRHFFNYPTSPQSPVFLTPMAQKNTSTPLNSPESLEHNLPPSPLSGPLYSSSLSPANDPSKSVPGFHFLQSPDTHRPLNQSSLISPSPGPLSPNSLSLHTPTGPGSPDQQPASASPMRSNNQWMYSDTTKAPQISPSLKIPPAVSHGLVSGLPTVPIVPPRSYLPRTSRLSADLPLAVKTKDNLQPESKLKVAYPDVNNEDLFFKNLNTIDRFVLEAQANWTKAGLCTEDINETNRRKEQKDESHIQGAIGHPNRFLLTPPSSPPPPPPTSEEPATLPLYKPHPVKRKTPLATSPQPPIPPRQCMLPHGKSLEESIDDIPFADEDDEDEEAAAHEISRASEDSFHTPPTSRVPRFHKGMAEWARGTPFAETASPVLSHKEQRSPEEVAENRLWEQEQNVQSSLLREMMARQREKIKEKIEAGSIGDASCFSNPNYHQEQPLIGEGNFKRRPGCRYPSKLRKSTVSQGPGGSTRKGFAGEGSSETSQTSTEEMPTKSQRKHSLFSSHKNKNKDKVQVNTWSGVPGVSGVGQKSTWSGAKKTTKIRSPIWNILKNCKDRQKAPEVEEANSSRASSGGTGDSGSEKAAFVGRNLSKSRDMFCFYASLFYVQKVFTEEELNAKLTRRVQRAARKQAKQDELKRLHRAQIIQRQLEEVEEKQKTLEQHGVAVEKAIRGEAGMCFKNDDPQLMQEWFRLVQEKNTLPARELELEDRQSRLQQELRERMALDDTGKSESELAEEKRILNEMLEVVEHRDALVALLEEQRLREKEEDRDIEATMLSRGYKMNWT</sequence>
<name>A0A8C4WQI1_EPTBU</name>
<keyword evidence="6" id="KW-0963">Cytoplasm</keyword>
<dbReference type="SUPFAM" id="SSF57716">
    <property type="entry name" value="Glucocorticoid receptor-like (DNA-binding domain)"/>
    <property type="match status" value="2"/>
</dbReference>
<feature type="compositionally biased region" description="Low complexity" evidence="19">
    <location>
        <begin position="1054"/>
        <end position="1071"/>
    </location>
</feature>
<evidence type="ECO:0000256" key="14">
    <source>
        <dbReference type="ARBA" id="ARBA00023038"/>
    </source>
</evidence>
<dbReference type="SUPFAM" id="SSF51905">
    <property type="entry name" value="FAD/NAD(P)-binding domain"/>
    <property type="match status" value="1"/>
</dbReference>
<evidence type="ECO:0000256" key="7">
    <source>
        <dbReference type="ARBA" id="ARBA00022630"/>
    </source>
</evidence>
<feature type="region of interest" description="Disordered" evidence="19">
    <location>
        <begin position="1340"/>
        <end position="1366"/>
    </location>
</feature>
<dbReference type="PRINTS" id="PR00420">
    <property type="entry name" value="RNGMNOXGNASE"/>
</dbReference>
<reference evidence="23" key="1">
    <citation type="submission" date="2025-08" db="UniProtKB">
        <authorList>
            <consortium name="Ensembl"/>
        </authorList>
    </citation>
    <scope>IDENTIFICATION</scope>
</reference>
<dbReference type="InterPro" id="IPR036188">
    <property type="entry name" value="FAD/NAD-bd_sf"/>
</dbReference>
<dbReference type="Gene3D" id="2.10.110.10">
    <property type="entry name" value="Cysteine Rich Protein"/>
    <property type="match status" value="1"/>
</dbReference>
<keyword evidence="8 18" id="KW-0479">Metal-binding</keyword>
<dbReference type="SMART" id="SM01203">
    <property type="entry name" value="DUF3585"/>
    <property type="match status" value="1"/>
</dbReference>
<dbReference type="PANTHER" id="PTHR23167:SF54">
    <property type="entry name" value="[F-ACTIN]-MONOOXYGENASE MICAL"/>
    <property type="match status" value="1"/>
</dbReference>
<evidence type="ECO:0000256" key="19">
    <source>
        <dbReference type="SAM" id="MobiDB-lite"/>
    </source>
</evidence>
<evidence type="ECO:0000313" key="24">
    <source>
        <dbReference type="Proteomes" id="UP000694388"/>
    </source>
</evidence>
<dbReference type="PROSITE" id="PS51848">
    <property type="entry name" value="BMERB"/>
    <property type="match status" value="1"/>
</dbReference>
<feature type="domain" description="BMERB" evidence="22">
    <location>
        <begin position="1606"/>
        <end position="1747"/>
    </location>
</feature>
<feature type="compositionally biased region" description="Low complexity" evidence="19">
    <location>
        <begin position="1452"/>
        <end position="1464"/>
    </location>
</feature>
<evidence type="ECO:0000256" key="9">
    <source>
        <dbReference type="ARBA" id="ARBA00022827"/>
    </source>
</evidence>
<feature type="compositionally biased region" description="Basic and acidic residues" evidence="19">
    <location>
        <begin position="1350"/>
        <end position="1366"/>
    </location>
</feature>
<dbReference type="GeneTree" id="ENSGT00940000155580"/>
<dbReference type="InterPro" id="IPR057494">
    <property type="entry name" value="Rossman_Mical"/>
</dbReference>
<keyword evidence="16" id="KW-0539">Nucleus</keyword>
<dbReference type="Proteomes" id="UP000694388">
    <property type="component" value="Unplaced"/>
</dbReference>
<evidence type="ECO:0000256" key="17">
    <source>
        <dbReference type="ARBA" id="ARBA00049522"/>
    </source>
</evidence>
<dbReference type="InterPro" id="IPR001781">
    <property type="entry name" value="Znf_LIM"/>
</dbReference>
<feature type="compositionally biased region" description="Low complexity" evidence="19">
    <location>
        <begin position="1018"/>
        <end position="1028"/>
    </location>
</feature>